<comment type="caution">
    <text evidence="1">The sequence shown here is derived from an EMBL/GenBank/DDBJ whole genome shotgun (WGS) entry which is preliminary data.</text>
</comment>
<keyword evidence="2" id="KW-1185">Reference proteome</keyword>
<dbReference type="Proteomes" id="UP001238450">
    <property type="component" value="Unassembled WGS sequence"/>
</dbReference>
<gene>
    <name evidence="1" type="ORF">J2Z48_000366</name>
</gene>
<name>A0AAJ1WP54_9BACL</name>
<evidence type="ECO:0000313" key="1">
    <source>
        <dbReference type="EMBL" id="MDQ0416202.1"/>
    </source>
</evidence>
<dbReference type="RefSeq" id="WP_307250451.1">
    <property type="nucleotide sequence ID" value="NZ_JAUSUV010000002.1"/>
</dbReference>
<protein>
    <submittedName>
        <fullName evidence="1">SprT family Zn-dependent metalloprotease</fullName>
    </submittedName>
</protein>
<dbReference type="GO" id="GO:0008237">
    <property type="term" value="F:metallopeptidase activity"/>
    <property type="evidence" value="ECO:0007669"/>
    <property type="project" value="UniProtKB-KW"/>
</dbReference>
<organism evidence="1 2">
    <name type="scientific">Croceifilum oryzae</name>
    <dbReference type="NCBI Taxonomy" id="1553429"/>
    <lineage>
        <taxon>Bacteria</taxon>
        <taxon>Bacillati</taxon>
        <taxon>Bacillota</taxon>
        <taxon>Bacilli</taxon>
        <taxon>Bacillales</taxon>
        <taxon>Thermoactinomycetaceae</taxon>
        <taxon>Croceifilum</taxon>
    </lineage>
</organism>
<reference evidence="1 2" key="1">
    <citation type="submission" date="2023-07" db="EMBL/GenBank/DDBJ databases">
        <title>Genomic Encyclopedia of Type Strains, Phase IV (KMG-IV): sequencing the most valuable type-strain genomes for metagenomic binning, comparative biology and taxonomic classification.</title>
        <authorList>
            <person name="Goeker M."/>
        </authorList>
    </citation>
    <scope>NUCLEOTIDE SEQUENCE [LARGE SCALE GENOMIC DNA]</scope>
    <source>
        <strain evidence="1 2">DSM 46876</strain>
    </source>
</reference>
<dbReference type="AlphaFoldDB" id="A0AAJ1WP54"/>
<evidence type="ECO:0000313" key="2">
    <source>
        <dbReference type="Proteomes" id="UP001238450"/>
    </source>
</evidence>
<keyword evidence="1" id="KW-0378">Hydrolase</keyword>
<sequence length="50" mass="5873">MMKNYMYLCEQCGHSTAKYEARTYMNGSNQLVCQKCLHELKDQSHKKNAN</sequence>
<keyword evidence="1" id="KW-0645">Protease</keyword>
<dbReference type="EMBL" id="JAUSUV010000002">
    <property type="protein sequence ID" value="MDQ0416202.1"/>
    <property type="molecule type" value="Genomic_DNA"/>
</dbReference>
<keyword evidence="1" id="KW-0482">Metalloprotease</keyword>
<accession>A0AAJ1WP54</accession>
<proteinExistence type="predicted"/>